<evidence type="ECO:0000313" key="12">
    <source>
        <dbReference type="EMBL" id="EHM13940.1"/>
    </source>
</evidence>
<evidence type="ECO:0000256" key="10">
    <source>
        <dbReference type="ARBA" id="ARBA00023317"/>
    </source>
</evidence>
<dbReference type="STRING" id="885272.JonanDRAFT_1581"/>
<evidence type="ECO:0000256" key="11">
    <source>
        <dbReference type="SAM" id="Phobius"/>
    </source>
</evidence>
<keyword evidence="6" id="KW-0865">Zymogen</keyword>
<keyword evidence="2" id="KW-0444">Lipid biosynthesis</keyword>
<dbReference type="InterPro" id="IPR033175">
    <property type="entry name" value="PSD-A"/>
</dbReference>
<evidence type="ECO:0000256" key="3">
    <source>
        <dbReference type="ARBA" id="ARBA00022793"/>
    </source>
</evidence>
<organism evidence="12 13">
    <name type="scientific">Jonquetella anthropi DSM 22815</name>
    <dbReference type="NCBI Taxonomy" id="885272"/>
    <lineage>
        <taxon>Bacteria</taxon>
        <taxon>Thermotogati</taxon>
        <taxon>Synergistota</taxon>
        <taxon>Synergistia</taxon>
        <taxon>Synergistales</taxon>
        <taxon>Dethiosulfovibrionaceae</taxon>
        <taxon>Jonquetella</taxon>
    </lineage>
</organism>
<dbReference type="GO" id="GO:0008654">
    <property type="term" value="P:phospholipid biosynthetic process"/>
    <property type="evidence" value="ECO:0007669"/>
    <property type="project" value="UniProtKB-KW"/>
</dbReference>
<keyword evidence="4" id="KW-0443">Lipid metabolism</keyword>
<evidence type="ECO:0000256" key="9">
    <source>
        <dbReference type="ARBA" id="ARBA00023264"/>
    </source>
</evidence>
<keyword evidence="9" id="KW-1208">Phospholipid metabolism</keyword>
<dbReference type="eggNOG" id="COG0688">
    <property type="taxonomic scope" value="Bacteria"/>
</dbReference>
<dbReference type="GO" id="GO:0004609">
    <property type="term" value="F:phosphatidylserine decarboxylase activity"/>
    <property type="evidence" value="ECO:0007669"/>
    <property type="project" value="InterPro"/>
</dbReference>
<dbReference type="Proteomes" id="UP000003806">
    <property type="component" value="Chromosome"/>
</dbReference>
<evidence type="ECO:0000256" key="2">
    <source>
        <dbReference type="ARBA" id="ARBA00022516"/>
    </source>
</evidence>
<keyword evidence="5 11" id="KW-0472">Membrane</keyword>
<gene>
    <name evidence="12" type="ORF">JonanDRAFT_1581</name>
</gene>
<dbReference type="InterPro" id="IPR003817">
    <property type="entry name" value="PS_Dcarbxylase"/>
</dbReference>
<keyword evidence="3" id="KW-0210">Decarboxylase</keyword>
<evidence type="ECO:0000256" key="1">
    <source>
        <dbReference type="ARBA" id="ARBA00022475"/>
    </source>
</evidence>
<keyword evidence="11" id="KW-0812">Transmembrane</keyword>
<evidence type="ECO:0000256" key="7">
    <source>
        <dbReference type="ARBA" id="ARBA00023209"/>
    </source>
</evidence>
<dbReference type="PANTHER" id="PTHR35809:SF1">
    <property type="entry name" value="ARCHAETIDYLSERINE DECARBOXYLASE PROENZYME-RELATED"/>
    <property type="match status" value="1"/>
</dbReference>
<evidence type="ECO:0000256" key="5">
    <source>
        <dbReference type="ARBA" id="ARBA00023136"/>
    </source>
</evidence>
<keyword evidence="11" id="KW-1133">Transmembrane helix</keyword>
<reference evidence="12 13" key="1">
    <citation type="submission" date="2011-11" db="EMBL/GenBank/DDBJ databases">
        <title>The Noncontiguous Finished genome of Jonquetella anthropi DSM 22815.</title>
        <authorList>
            <consortium name="US DOE Joint Genome Institute (JGI-PGF)"/>
            <person name="Lucas S."/>
            <person name="Copeland A."/>
            <person name="Lapidus A."/>
            <person name="Glavina del Rio T."/>
            <person name="Dalin E."/>
            <person name="Tice H."/>
            <person name="Bruce D."/>
            <person name="Goodwin L."/>
            <person name="Pitluck S."/>
            <person name="Peters L."/>
            <person name="Mikhailova N."/>
            <person name="Held B."/>
            <person name="Kyrpides N."/>
            <person name="Mavromatis K."/>
            <person name="Ivanova N."/>
            <person name="Markowitz V."/>
            <person name="Cheng J.-F."/>
            <person name="Hugenholtz P."/>
            <person name="Woyke T."/>
            <person name="Wu D."/>
            <person name="Gronow S."/>
            <person name="Wellnitz S."/>
            <person name="Brambilla E."/>
            <person name="Klenk H.-P."/>
            <person name="Eisen J.A."/>
        </authorList>
    </citation>
    <scope>NUCLEOTIDE SEQUENCE [LARGE SCALE GENOMIC DNA]</scope>
    <source>
        <strain evidence="12 13">DSM 22815</strain>
    </source>
</reference>
<evidence type="ECO:0000313" key="13">
    <source>
        <dbReference type="Proteomes" id="UP000003806"/>
    </source>
</evidence>
<keyword evidence="10" id="KW-0670">Pyruvate</keyword>
<dbReference type="HOGENOM" id="CLU_072492_2_0_0"/>
<keyword evidence="7" id="KW-0594">Phospholipid biosynthesis</keyword>
<keyword evidence="13" id="KW-1185">Reference proteome</keyword>
<evidence type="ECO:0000256" key="4">
    <source>
        <dbReference type="ARBA" id="ARBA00023098"/>
    </source>
</evidence>
<accession>H0UJP2</accession>
<evidence type="ECO:0000256" key="6">
    <source>
        <dbReference type="ARBA" id="ARBA00023145"/>
    </source>
</evidence>
<proteinExistence type="predicted"/>
<protein>
    <submittedName>
        <fullName evidence="12">Phosphatidylserine decarboxylase-related protein</fullName>
    </submittedName>
</protein>
<keyword evidence="8" id="KW-0456">Lyase</keyword>
<feature type="transmembrane region" description="Helical" evidence="11">
    <location>
        <begin position="12"/>
        <end position="42"/>
    </location>
</feature>
<dbReference type="OrthoDB" id="9790893at2"/>
<evidence type="ECO:0000256" key="8">
    <source>
        <dbReference type="ARBA" id="ARBA00023239"/>
    </source>
</evidence>
<sequence length="205" mass="22315">MLAPQGRRPLLVWLALSAVGLFCFPPALFLTLPVTLLVGWFYRDPERKTPDNPRAFVAPADGRVTEIVRTSHPYCGPAVKIGIFMNALNVHVNRMACAGTVEYLDYIPGRKWVASAPKASLENERFFLGYQTAHGRVLQCQIAGLVARRIACSVKKGDSFAAGQRYGMILLGSKVDVYLPLNAVLSVSVGARTVAGETVIAEVKK</sequence>
<keyword evidence="1" id="KW-1003">Cell membrane</keyword>
<dbReference type="EMBL" id="CM001376">
    <property type="protein sequence ID" value="EHM13940.1"/>
    <property type="molecule type" value="Genomic_DNA"/>
</dbReference>
<dbReference type="PANTHER" id="PTHR35809">
    <property type="entry name" value="ARCHAETIDYLSERINE DECARBOXYLASE PROENZYME-RELATED"/>
    <property type="match status" value="1"/>
</dbReference>
<dbReference type="Pfam" id="PF02666">
    <property type="entry name" value="PS_Dcarbxylase"/>
    <property type="match status" value="1"/>
</dbReference>
<dbReference type="RefSeq" id="WP_008519853.1">
    <property type="nucleotide sequence ID" value="NZ_CM001376.1"/>
</dbReference>
<dbReference type="AlphaFoldDB" id="H0UJP2"/>
<name>H0UJP2_9BACT</name>